<keyword evidence="1" id="KW-0808">Transferase</keyword>
<dbReference type="GO" id="GO:0019752">
    <property type="term" value="P:carboxylic acid metabolic process"/>
    <property type="evidence" value="ECO:0007669"/>
    <property type="project" value="InterPro"/>
</dbReference>
<dbReference type="InterPro" id="IPR005675">
    <property type="entry name" value="Citramal_synthase"/>
</dbReference>
<dbReference type="Pfam" id="PF22617">
    <property type="entry name" value="HCS_D2"/>
    <property type="match status" value="1"/>
</dbReference>
<keyword evidence="6" id="KW-1185">Reference proteome</keyword>
<sequence length="413" mass="45810">MACRNTEDKLKLADMLSTFGMHFIEGGWPSVDTVDEAFFKRARQELSPSCFHKLVAMLPFAEGGREEEDRERARDSLALNVRNFGLAFTVLGADGEWVSKGCLARLVGQIKIIKEWERTAEGKLKTFVHLHNGFDAWRQDSSALLEIMSTLQEAGADALVVVDSGGIGTPWEISAMAKEMLQRKRTQEHGTWLGVSCSDNLELAAASALYAAKEGMELVTGTVNGLDGTTDLTTVIPVLQLKMKLELVEGQALRTLTRLSRTVNEQMNLPHRSNQPFVGNSAFAHKGGIHVAAVLKNEDSYQHIDPTLVGNQRRVLISELSGRGNIMSKVEEFGMLGQQGGALKSGERQGKDEDWKQRSGEILKSVKELERKGYTFEGAEASVDLMIRRSLPEYRPAFTVVEYQVYNYDIEPT</sequence>
<proteinExistence type="predicted"/>
<dbReference type="Gene3D" id="1.10.238.260">
    <property type="match status" value="1"/>
</dbReference>
<dbReference type="Gene3D" id="3.20.20.70">
    <property type="entry name" value="Aldolase class I"/>
    <property type="match status" value="1"/>
</dbReference>
<comment type="pathway">
    <text evidence="2">Amino-acid biosynthesis.</text>
</comment>
<dbReference type="InterPro" id="IPR013785">
    <property type="entry name" value="Aldolase_TIM"/>
</dbReference>
<dbReference type="GeneID" id="17300923"/>
<dbReference type="OMA" id="IFTAEHF"/>
<dbReference type="EnsemblProtists" id="EKX44339">
    <property type="protein sequence ID" value="EKX44339"/>
    <property type="gene ID" value="GUITHDRAFT_72331"/>
</dbReference>
<accession>L1J8B2</accession>
<dbReference type="InterPro" id="IPR054691">
    <property type="entry name" value="LeuA/HCS_post-cat"/>
</dbReference>
<reference evidence="6" key="2">
    <citation type="submission" date="2012-11" db="EMBL/GenBank/DDBJ databases">
        <authorList>
            <person name="Kuo A."/>
            <person name="Curtis B.A."/>
            <person name="Tanifuji G."/>
            <person name="Burki F."/>
            <person name="Gruber A."/>
            <person name="Irimia M."/>
            <person name="Maruyama S."/>
            <person name="Arias M.C."/>
            <person name="Ball S.G."/>
            <person name="Gile G.H."/>
            <person name="Hirakawa Y."/>
            <person name="Hopkins J.F."/>
            <person name="Rensing S.A."/>
            <person name="Schmutz J."/>
            <person name="Symeonidi A."/>
            <person name="Elias M."/>
            <person name="Eveleigh R.J."/>
            <person name="Herman E.K."/>
            <person name="Klute M.J."/>
            <person name="Nakayama T."/>
            <person name="Obornik M."/>
            <person name="Reyes-Prieto A."/>
            <person name="Armbrust E.V."/>
            <person name="Aves S.J."/>
            <person name="Beiko R.G."/>
            <person name="Coutinho P."/>
            <person name="Dacks J.B."/>
            <person name="Durnford D.G."/>
            <person name="Fast N.M."/>
            <person name="Green B.R."/>
            <person name="Grisdale C."/>
            <person name="Hempe F."/>
            <person name="Henrissat B."/>
            <person name="Hoppner M.P."/>
            <person name="Ishida K.-I."/>
            <person name="Kim E."/>
            <person name="Koreny L."/>
            <person name="Kroth P.G."/>
            <person name="Liu Y."/>
            <person name="Malik S.-B."/>
            <person name="Maier U.G."/>
            <person name="McRose D."/>
            <person name="Mock T."/>
            <person name="Neilson J.A."/>
            <person name="Onodera N.T."/>
            <person name="Poole A.M."/>
            <person name="Pritham E.J."/>
            <person name="Richards T.A."/>
            <person name="Rocap G."/>
            <person name="Roy S.W."/>
            <person name="Sarai C."/>
            <person name="Schaack S."/>
            <person name="Shirato S."/>
            <person name="Slamovits C.H."/>
            <person name="Spencer D.F."/>
            <person name="Suzuki S."/>
            <person name="Worden A.Z."/>
            <person name="Zauner S."/>
            <person name="Barry K."/>
            <person name="Bell C."/>
            <person name="Bharti A.K."/>
            <person name="Crow J.A."/>
            <person name="Grimwood J."/>
            <person name="Kramer R."/>
            <person name="Lindquist E."/>
            <person name="Lucas S."/>
            <person name="Salamov A."/>
            <person name="McFadden G.I."/>
            <person name="Lane C.E."/>
            <person name="Keeling P.J."/>
            <person name="Gray M.W."/>
            <person name="Grigoriev I.V."/>
            <person name="Archibald J.M."/>
        </authorList>
    </citation>
    <scope>NUCLEOTIDE SEQUENCE</scope>
    <source>
        <strain evidence="6">CCMP2712</strain>
    </source>
</reference>
<dbReference type="RefSeq" id="XP_005831319.1">
    <property type="nucleotide sequence ID" value="XM_005831262.1"/>
</dbReference>
<dbReference type="GO" id="GO:0046912">
    <property type="term" value="F:acyltransferase activity, acyl groups converted into alkyl on transfer"/>
    <property type="evidence" value="ECO:0007669"/>
    <property type="project" value="InterPro"/>
</dbReference>
<dbReference type="HOGENOM" id="CLU_022158_7_0_1"/>
<dbReference type="Proteomes" id="UP000011087">
    <property type="component" value="Unassembled WGS sequence"/>
</dbReference>
<evidence type="ECO:0000256" key="2">
    <source>
        <dbReference type="ARBA" id="ARBA00029440"/>
    </source>
</evidence>
<dbReference type="AlphaFoldDB" id="L1J8B2"/>
<organism evidence="4">
    <name type="scientific">Guillardia theta (strain CCMP2712)</name>
    <name type="common">Cryptophyte</name>
    <dbReference type="NCBI Taxonomy" id="905079"/>
    <lineage>
        <taxon>Eukaryota</taxon>
        <taxon>Cryptophyceae</taxon>
        <taxon>Pyrenomonadales</taxon>
        <taxon>Geminigeraceae</taxon>
        <taxon>Guillardia</taxon>
    </lineage>
</organism>
<evidence type="ECO:0000259" key="3">
    <source>
        <dbReference type="PROSITE" id="PS50991"/>
    </source>
</evidence>
<evidence type="ECO:0000313" key="4">
    <source>
        <dbReference type="EMBL" id="EKX44339.1"/>
    </source>
</evidence>
<reference evidence="5" key="3">
    <citation type="submission" date="2015-06" db="UniProtKB">
        <authorList>
            <consortium name="EnsemblProtists"/>
        </authorList>
    </citation>
    <scope>IDENTIFICATION</scope>
</reference>
<dbReference type="EMBL" id="JH993005">
    <property type="protein sequence ID" value="EKX44339.1"/>
    <property type="molecule type" value="Genomic_DNA"/>
</dbReference>
<gene>
    <name evidence="4" type="ORF">GUITHDRAFT_72331</name>
</gene>
<dbReference type="STRING" id="905079.L1J8B2"/>
<dbReference type="SUPFAM" id="SSF51569">
    <property type="entry name" value="Aldolase"/>
    <property type="match status" value="1"/>
</dbReference>
<dbReference type="Pfam" id="PF00682">
    <property type="entry name" value="HMGL-like"/>
    <property type="match status" value="1"/>
</dbReference>
<dbReference type="OrthoDB" id="2015253at2759"/>
<dbReference type="PaxDb" id="55529-EKX44339"/>
<dbReference type="eggNOG" id="KOG2367">
    <property type="taxonomic scope" value="Eukaryota"/>
</dbReference>
<protein>
    <recommendedName>
        <fullName evidence="3">Pyruvate carboxyltransferase domain-containing protein</fullName>
    </recommendedName>
</protein>
<evidence type="ECO:0000256" key="1">
    <source>
        <dbReference type="ARBA" id="ARBA00022679"/>
    </source>
</evidence>
<evidence type="ECO:0000313" key="6">
    <source>
        <dbReference type="Proteomes" id="UP000011087"/>
    </source>
</evidence>
<reference evidence="4 6" key="1">
    <citation type="journal article" date="2012" name="Nature">
        <title>Algal genomes reveal evolutionary mosaicism and the fate of nucleomorphs.</title>
        <authorList>
            <consortium name="DOE Joint Genome Institute"/>
            <person name="Curtis B.A."/>
            <person name="Tanifuji G."/>
            <person name="Burki F."/>
            <person name="Gruber A."/>
            <person name="Irimia M."/>
            <person name="Maruyama S."/>
            <person name="Arias M.C."/>
            <person name="Ball S.G."/>
            <person name="Gile G.H."/>
            <person name="Hirakawa Y."/>
            <person name="Hopkins J.F."/>
            <person name="Kuo A."/>
            <person name="Rensing S.A."/>
            <person name="Schmutz J."/>
            <person name="Symeonidi A."/>
            <person name="Elias M."/>
            <person name="Eveleigh R.J."/>
            <person name="Herman E.K."/>
            <person name="Klute M.J."/>
            <person name="Nakayama T."/>
            <person name="Obornik M."/>
            <person name="Reyes-Prieto A."/>
            <person name="Armbrust E.V."/>
            <person name="Aves S.J."/>
            <person name="Beiko R.G."/>
            <person name="Coutinho P."/>
            <person name="Dacks J.B."/>
            <person name="Durnford D.G."/>
            <person name="Fast N.M."/>
            <person name="Green B.R."/>
            <person name="Grisdale C.J."/>
            <person name="Hempel F."/>
            <person name="Henrissat B."/>
            <person name="Hoppner M.P."/>
            <person name="Ishida K."/>
            <person name="Kim E."/>
            <person name="Koreny L."/>
            <person name="Kroth P.G."/>
            <person name="Liu Y."/>
            <person name="Malik S.B."/>
            <person name="Maier U.G."/>
            <person name="McRose D."/>
            <person name="Mock T."/>
            <person name="Neilson J.A."/>
            <person name="Onodera N.T."/>
            <person name="Poole A.M."/>
            <person name="Pritham E.J."/>
            <person name="Richards T.A."/>
            <person name="Rocap G."/>
            <person name="Roy S.W."/>
            <person name="Sarai C."/>
            <person name="Schaack S."/>
            <person name="Shirato S."/>
            <person name="Slamovits C.H."/>
            <person name="Spencer D.F."/>
            <person name="Suzuki S."/>
            <person name="Worden A.Z."/>
            <person name="Zauner S."/>
            <person name="Barry K."/>
            <person name="Bell C."/>
            <person name="Bharti A.K."/>
            <person name="Crow J.A."/>
            <person name="Grimwood J."/>
            <person name="Kramer R."/>
            <person name="Lindquist E."/>
            <person name="Lucas S."/>
            <person name="Salamov A."/>
            <person name="McFadden G.I."/>
            <person name="Lane C.E."/>
            <person name="Keeling P.J."/>
            <person name="Gray M.W."/>
            <person name="Grigoriev I.V."/>
            <person name="Archibald J.M."/>
        </authorList>
    </citation>
    <scope>NUCLEOTIDE SEQUENCE</scope>
    <source>
        <strain evidence="4 6">CCMP2712</strain>
    </source>
</reference>
<dbReference type="KEGG" id="gtt:GUITHDRAFT_72331"/>
<feature type="non-terminal residue" evidence="4">
    <location>
        <position position="413"/>
    </location>
</feature>
<dbReference type="PANTHER" id="PTHR43538:SF1">
    <property type="entry name" value="(R)-CITRAMALATE SYNTHASE"/>
    <property type="match status" value="1"/>
</dbReference>
<evidence type="ECO:0000313" key="5">
    <source>
        <dbReference type="EnsemblProtists" id="EKX44339"/>
    </source>
</evidence>
<name>L1J8B2_GUITC</name>
<dbReference type="InterPro" id="IPR000891">
    <property type="entry name" value="PYR_CT"/>
</dbReference>
<dbReference type="PANTHER" id="PTHR43538">
    <property type="entry name" value="ALPHA-IPM SYNTHASE/HOMOCITRATE SYNTHASE"/>
    <property type="match status" value="1"/>
</dbReference>
<dbReference type="PROSITE" id="PS50991">
    <property type="entry name" value="PYR_CT"/>
    <property type="match status" value="1"/>
</dbReference>
<feature type="domain" description="Pyruvate carboxyltransferase" evidence="3">
    <location>
        <begin position="144"/>
        <end position="263"/>
    </location>
</feature>